<evidence type="ECO:0000313" key="2">
    <source>
        <dbReference type="EMBL" id="SCC26482.1"/>
    </source>
</evidence>
<dbReference type="AlphaFoldDB" id="A0A1C4D588"/>
<reference evidence="3" key="1">
    <citation type="submission" date="2016-08" db="EMBL/GenBank/DDBJ databases">
        <authorList>
            <person name="Varghese N."/>
            <person name="Submissions Spin"/>
        </authorList>
    </citation>
    <scope>NUCLEOTIDE SEQUENCE [LARGE SCALE GENOMIC DNA]</scope>
    <source>
        <strain evidence="3">REICA_082</strain>
    </source>
</reference>
<sequence length="232" mass="25845">MKSLFTLSALVLPLTLAGCSNKPLPPTEKVVKTTVIKADNGSTLKIDGYEQLKTDFHKPTDTALRYITRSDTSKVVALKTLSFIAGAFAGGAQESGFTKYELVGTPITTLSNPSVTYFSEEMEKSLKSSVAEKAAGQLQNPIEIRPYVWMLVYENLSGGENFELHYSTVITRSKDHPTKKYDVASLNCTPEPIKAPLAEWEANNYQKVNEVTRNYMARCLRDFNETKDQFLQ</sequence>
<dbReference type="OrthoDB" id="6628715at2"/>
<name>A0A1C4D588_9ENTR</name>
<keyword evidence="3" id="KW-1185">Reference proteome</keyword>
<evidence type="ECO:0000256" key="1">
    <source>
        <dbReference type="SAM" id="SignalP"/>
    </source>
</evidence>
<keyword evidence="1" id="KW-0732">Signal</keyword>
<proteinExistence type="predicted"/>
<dbReference type="Proteomes" id="UP000198975">
    <property type="component" value="Unassembled WGS sequence"/>
</dbReference>
<dbReference type="EMBL" id="FMAY01000010">
    <property type="protein sequence ID" value="SCC26482.1"/>
    <property type="molecule type" value="Genomic_DNA"/>
</dbReference>
<dbReference type="RefSeq" id="WP_088236551.1">
    <property type="nucleotide sequence ID" value="NZ_FMAY01000010.1"/>
</dbReference>
<protein>
    <recommendedName>
        <fullName evidence="4">Lipoprotein</fullName>
    </recommendedName>
</protein>
<accession>A0A1C4D588</accession>
<gene>
    <name evidence="2" type="ORF">GA0061071_11094</name>
</gene>
<feature type="chain" id="PRO_5008690262" description="Lipoprotein" evidence="1">
    <location>
        <begin position="18"/>
        <end position="232"/>
    </location>
</feature>
<dbReference type="PROSITE" id="PS51257">
    <property type="entry name" value="PROKAR_LIPOPROTEIN"/>
    <property type="match status" value="1"/>
</dbReference>
<evidence type="ECO:0000313" key="3">
    <source>
        <dbReference type="Proteomes" id="UP000198975"/>
    </source>
</evidence>
<evidence type="ECO:0008006" key="4">
    <source>
        <dbReference type="Google" id="ProtNLM"/>
    </source>
</evidence>
<organism evidence="2 3">
    <name type="scientific">Kosakonia oryzendophytica</name>
    <dbReference type="NCBI Taxonomy" id="1005665"/>
    <lineage>
        <taxon>Bacteria</taxon>
        <taxon>Pseudomonadati</taxon>
        <taxon>Pseudomonadota</taxon>
        <taxon>Gammaproteobacteria</taxon>
        <taxon>Enterobacterales</taxon>
        <taxon>Enterobacteriaceae</taxon>
        <taxon>Kosakonia</taxon>
    </lineage>
</organism>
<feature type="signal peptide" evidence="1">
    <location>
        <begin position="1"/>
        <end position="17"/>
    </location>
</feature>